<gene>
    <name evidence="1" type="ORF">RDB_LOCUS12466</name>
</gene>
<evidence type="ECO:0000313" key="2">
    <source>
        <dbReference type="Proteomes" id="UP000663827"/>
    </source>
</evidence>
<organism evidence="1 2">
    <name type="scientific">Rhizoctonia solani</name>
    <dbReference type="NCBI Taxonomy" id="456999"/>
    <lineage>
        <taxon>Eukaryota</taxon>
        <taxon>Fungi</taxon>
        <taxon>Dikarya</taxon>
        <taxon>Basidiomycota</taxon>
        <taxon>Agaricomycotina</taxon>
        <taxon>Agaricomycetes</taxon>
        <taxon>Cantharellales</taxon>
        <taxon>Ceratobasidiaceae</taxon>
        <taxon>Rhizoctonia</taxon>
    </lineage>
</organism>
<comment type="caution">
    <text evidence="1">The sequence shown here is derived from an EMBL/GenBank/DDBJ whole genome shotgun (WGS) entry which is preliminary data.</text>
</comment>
<reference evidence="1" key="1">
    <citation type="submission" date="2021-01" db="EMBL/GenBank/DDBJ databases">
        <authorList>
            <person name="Kaushik A."/>
        </authorList>
    </citation>
    <scope>NUCLEOTIDE SEQUENCE</scope>
    <source>
        <strain evidence="1">AG5</strain>
    </source>
</reference>
<dbReference type="Proteomes" id="UP000663827">
    <property type="component" value="Unassembled WGS sequence"/>
</dbReference>
<proteinExistence type="predicted"/>
<dbReference type="EMBL" id="CAJNJQ010000271">
    <property type="protein sequence ID" value="CAE7067127.1"/>
    <property type="molecule type" value="Genomic_DNA"/>
</dbReference>
<accession>A0A8H3HV02</accession>
<evidence type="ECO:0000313" key="1">
    <source>
        <dbReference type="EMBL" id="CAE7067127.1"/>
    </source>
</evidence>
<name>A0A8H3HV02_9AGAM</name>
<dbReference type="AlphaFoldDB" id="A0A8H3HV02"/>
<sequence length="548" mass="61790">MGYVLRPIAWQLALVSRLAAPSSNKLITAAKSSHCTQSRFILDFRTKEGQEKVQAWYKYQGAKTRFTHLEYRKVKHGQIKHEFIVVRLSNTTLCRFDRRPQDKERGLVLLDEGAPAEDSVHVLSSFETAYEDLMRETEVLLTINLPRGEDLSFILAVCEAIQTHGEASAYNLMRYNCYFFSWMIVAAVSRSTCDWDTVVVSEDGWGGILQTSFEHVFQGEKKAIPPQRGGIREWFGRTVGKLHLRRKPPSNIGLFGAPSRWAIETFRGALLTAYSNLRGDVQRTLRTLLLRSQLYTALKKELHSMESSGFLSAKLAVTANQVELPRQHTSSMCHGGSYSCRLCQSLTSASRASAEILSAKKHAGGSASNSTREKLWGDAGGYAGRYTWENAWENAWEDAQGDTRRIAARLAERGDIAHPSRWLPSEWDKNIARIQWKNAWDEVDALSVQYTTTVTQTIATTMLAQLTDVGPEQLIFGDNVLQFRKSSGSSKGPPSLQEFIRNRMQDHFEMVDKFGFGSFQELITTAEEAMCEIWIASLEIIDSSHYCT</sequence>
<protein>
    <submittedName>
        <fullName evidence="1">Uncharacterized protein</fullName>
    </submittedName>
</protein>